<evidence type="ECO:0000313" key="4">
    <source>
        <dbReference type="Proteomes" id="UP000030746"/>
    </source>
</evidence>
<dbReference type="RefSeq" id="XP_009047874.1">
    <property type="nucleotide sequence ID" value="XM_009049626.1"/>
</dbReference>
<proteinExistence type="predicted"/>
<reference evidence="3 4" key="1">
    <citation type="journal article" date="2013" name="Nature">
        <title>Insights into bilaterian evolution from three spiralian genomes.</title>
        <authorList>
            <person name="Simakov O."/>
            <person name="Marletaz F."/>
            <person name="Cho S.J."/>
            <person name="Edsinger-Gonzales E."/>
            <person name="Havlak P."/>
            <person name="Hellsten U."/>
            <person name="Kuo D.H."/>
            <person name="Larsson T."/>
            <person name="Lv J."/>
            <person name="Arendt D."/>
            <person name="Savage R."/>
            <person name="Osoegawa K."/>
            <person name="de Jong P."/>
            <person name="Grimwood J."/>
            <person name="Chapman J.A."/>
            <person name="Shapiro H."/>
            <person name="Aerts A."/>
            <person name="Otillar R.P."/>
            <person name="Terry A.Y."/>
            <person name="Boore J.L."/>
            <person name="Grigoriev I.V."/>
            <person name="Lindberg D.R."/>
            <person name="Seaver E.C."/>
            <person name="Weisblat D.A."/>
            <person name="Putnam N.H."/>
            <person name="Rokhsar D.S."/>
        </authorList>
    </citation>
    <scope>NUCLEOTIDE SEQUENCE [LARGE SCALE GENOMIC DNA]</scope>
</reference>
<evidence type="ECO:0000313" key="3">
    <source>
        <dbReference type="EMBL" id="ESP01240.1"/>
    </source>
</evidence>
<accession>V4CGM2</accession>
<dbReference type="AlphaFoldDB" id="V4CGM2"/>
<name>V4CGM2_LOTGI</name>
<feature type="region of interest" description="Disordered" evidence="1">
    <location>
        <begin position="336"/>
        <end position="361"/>
    </location>
</feature>
<dbReference type="OrthoDB" id="6106825at2759"/>
<dbReference type="KEGG" id="lgi:LOTGIDRAFT_230615"/>
<keyword evidence="2" id="KW-0472">Membrane</keyword>
<sequence>MTNLRPNTLHNLSIKWKMIEDAIWSHIATLNFTTKVGVDPAVNGYDGLRKIKAQRFCQGPAVPKTSPLVLNKAIGNQFVGIYIKERSEDCYYGPISLVLNKTTPCVDGPRSRRSLPDSQHLNFSQTVFVKYNDTGNESVTLQYATSAGISSENSEVFFSTPQEVKNVKRLTVIKYNRTHDSLTIDSIDGVDSLHYYWCYGEYLEEKQLVDCKSIGHVVLKDVKKTSYIERRSSNANVNCSNCQLHYGVAIQQLNKTSSILWDSASEPLVDNVYEATGENQYKYLYIAVGILALVFIVFIVCCMNRCYRQAKKVPQPTWPMGKIEIQPYDSINQSYEPEPDLSSVSDSHQTDTTKTLSDSDQSDTFHTFIHTDSSTSGAYSTNIILKDISAQSS</sequence>
<dbReference type="GeneID" id="20248353"/>
<keyword evidence="4" id="KW-1185">Reference proteome</keyword>
<evidence type="ECO:0000256" key="1">
    <source>
        <dbReference type="SAM" id="MobiDB-lite"/>
    </source>
</evidence>
<keyword evidence="2" id="KW-0812">Transmembrane</keyword>
<organism evidence="3 4">
    <name type="scientific">Lottia gigantea</name>
    <name type="common">Giant owl limpet</name>
    <dbReference type="NCBI Taxonomy" id="225164"/>
    <lineage>
        <taxon>Eukaryota</taxon>
        <taxon>Metazoa</taxon>
        <taxon>Spiralia</taxon>
        <taxon>Lophotrochozoa</taxon>
        <taxon>Mollusca</taxon>
        <taxon>Gastropoda</taxon>
        <taxon>Patellogastropoda</taxon>
        <taxon>Lottioidea</taxon>
        <taxon>Lottiidae</taxon>
        <taxon>Lottia</taxon>
    </lineage>
</organism>
<keyword evidence="2" id="KW-1133">Transmembrane helix</keyword>
<dbReference type="CTD" id="20248353"/>
<feature type="transmembrane region" description="Helical" evidence="2">
    <location>
        <begin position="283"/>
        <end position="303"/>
    </location>
</feature>
<dbReference type="HOGENOM" id="CLU_702631_0_0_1"/>
<feature type="compositionally biased region" description="Polar residues" evidence="1">
    <location>
        <begin position="342"/>
        <end position="361"/>
    </location>
</feature>
<protein>
    <submittedName>
        <fullName evidence="3">Uncharacterized protein</fullName>
    </submittedName>
</protein>
<dbReference type="EMBL" id="KB200521">
    <property type="protein sequence ID" value="ESP01240.1"/>
    <property type="molecule type" value="Genomic_DNA"/>
</dbReference>
<dbReference type="Proteomes" id="UP000030746">
    <property type="component" value="Unassembled WGS sequence"/>
</dbReference>
<evidence type="ECO:0000256" key="2">
    <source>
        <dbReference type="SAM" id="Phobius"/>
    </source>
</evidence>
<gene>
    <name evidence="3" type="ORF">LOTGIDRAFT_230615</name>
</gene>